<dbReference type="RefSeq" id="WP_371438234.1">
    <property type="nucleotide sequence ID" value="NZ_JBHSRS010000077.1"/>
</dbReference>
<reference evidence="3" key="1">
    <citation type="journal article" date="2019" name="Int. J. Syst. Evol. Microbiol.">
        <title>The Global Catalogue of Microorganisms (GCM) 10K type strain sequencing project: providing services to taxonomists for standard genome sequencing and annotation.</title>
        <authorList>
            <consortium name="The Broad Institute Genomics Platform"/>
            <consortium name="The Broad Institute Genome Sequencing Center for Infectious Disease"/>
            <person name="Wu L."/>
            <person name="Ma J."/>
        </authorList>
    </citation>
    <scope>NUCLEOTIDE SEQUENCE [LARGE SCALE GENOMIC DNA]</scope>
    <source>
        <strain evidence="3">CCUG 39402</strain>
    </source>
</reference>
<dbReference type="EMBL" id="JBHSRS010000077">
    <property type="protein sequence ID" value="MFC6282388.1"/>
    <property type="molecule type" value="Genomic_DNA"/>
</dbReference>
<keyword evidence="3" id="KW-1185">Reference proteome</keyword>
<dbReference type="InterPro" id="IPR029058">
    <property type="entry name" value="AB_hydrolase_fold"/>
</dbReference>
<dbReference type="PANTHER" id="PTHR43433:SF1">
    <property type="entry name" value="BLL5160 PROTEIN"/>
    <property type="match status" value="1"/>
</dbReference>
<evidence type="ECO:0000313" key="2">
    <source>
        <dbReference type="EMBL" id="MFC6282388.1"/>
    </source>
</evidence>
<proteinExistence type="predicted"/>
<dbReference type="Pfam" id="PF00561">
    <property type="entry name" value="Abhydrolase_1"/>
    <property type="match status" value="1"/>
</dbReference>
<comment type="caution">
    <text evidence="2">The sequence shown here is derived from an EMBL/GenBank/DDBJ whole genome shotgun (WGS) entry which is preliminary data.</text>
</comment>
<protein>
    <submittedName>
        <fullName evidence="2">Alpha/beta fold hydrolase</fullName>
    </submittedName>
</protein>
<sequence>MTREPTPVKGIASGTAYSVYGSGEPLVLIHGVGMEQDAWTPQVSELARGHQVIVYDMLGHGASRIPDEGVTLAEYAAQLAELLDHLGLPAANVVGHSMGALVALEFALAYPARTLRVAALNAVFMRTPEQKAAVMARAAALQDIGVQATVDSTIARWFGDPVPADLQASASLVSGILARVHPQGYARTYQLFASCDRVHADRLATLAMPALFMTGEFDPNSSPAMSQAMAERTPVSTLNIVPGARHMMNLTDPQRVNQGLQEFLAQPLTMPGAQQAATTPLAA</sequence>
<keyword evidence="2" id="KW-0378">Hydrolase</keyword>
<dbReference type="GO" id="GO:0016787">
    <property type="term" value="F:hydrolase activity"/>
    <property type="evidence" value="ECO:0007669"/>
    <property type="project" value="UniProtKB-KW"/>
</dbReference>
<feature type="domain" description="AB hydrolase-1" evidence="1">
    <location>
        <begin position="25"/>
        <end position="253"/>
    </location>
</feature>
<dbReference type="InterPro" id="IPR000639">
    <property type="entry name" value="Epox_hydrolase-like"/>
</dbReference>
<dbReference type="SUPFAM" id="SSF53474">
    <property type="entry name" value="alpha/beta-Hydrolases"/>
    <property type="match status" value="1"/>
</dbReference>
<dbReference type="Gene3D" id="3.40.50.1820">
    <property type="entry name" value="alpha/beta hydrolase"/>
    <property type="match status" value="1"/>
</dbReference>
<name>A0ABW1TZQ3_9BURK</name>
<organism evidence="2 3">
    <name type="scientific">Polaromonas aquatica</name>
    <dbReference type="NCBI Taxonomy" id="332657"/>
    <lineage>
        <taxon>Bacteria</taxon>
        <taxon>Pseudomonadati</taxon>
        <taxon>Pseudomonadota</taxon>
        <taxon>Betaproteobacteria</taxon>
        <taxon>Burkholderiales</taxon>
        <taxon>Comamonadaceae</taxon>
        <taxon>Polaromonas</taxon>
    </lineage>
</organism>
<dbReference type="InterPro" id="IPR000073">
    <property type="entry name" value="AB_hydrolase_1"/>
</dbReference>
<gene>
    <name evidence="2" type="ORF">ACFQND_14260</name>
</gene>
<evidence type="ECO:0000313" key="3">
    <source>
        <dbReference type="Proteomes" id="UP001596270"/>
    </source>
</evidence>
<accession>A0ABW1TZQ3</accession>
<dbReference type="PRINTS" id="PR00412">
    <property type="entry name" value="EPOXHYDRLASE"/>
</dbReference>
<evidence type="ECO:0000259" key="1">
    <source>
        <dbReference type="Pfam" id="PF00561"/>
    </source>
</evidence>
<dbReference type="Proteomes" id="UP001596270">
    <property type="component" value="Unassembled WGS sequence"/>
</dbReference>
<dbReference type="InterPro" id="IPR050471">
    <property type="entry name" value="AB_hydrolase"/>
</dbReference>
<dbReference type="PANTHER" id="PTHR43433">
    <property type="entry name" value="HYDROLASE, ALPHA/BETA FOLD FAMILY PROTEIN"/>
    <property type="match status" value="1"/>
</dbReference>
<dbReference type="PRINTS" id="PR00111">
    <property type="entry name" value="ABHYDROLASE"/>
</dbReference>